<keyword evidence="4" id="KW-0597">Phosphoprotein</keyword>
<dbReference type="GO" id="GO:0005829">
    <property type="term" value="C:cytosol"/>
    <property type="evidence" value="ECO:0007669"/>
    <property type="project" value="TreeGrafter"/>
</dbReference>
<evidence type="ECO:0000259" key="8">
    <source>
        <dbReference type="Pfam" id="PF04095"/>
    </source>
</evidence>
<dbReference type="AlphaFoldDB" id="A0A6G8II02"/>
<organism evidence="10 11">
    <name type="scientific">Hydrogenophaga crocea</name>
    <dbReference type="NCBI Taxonomy" id="2716225"/>
    <lineage>
        <taxon>Bacteria</taxon>
        <taxon>Pseudomonadati</taxon>
        <taxon>Pseudomonadota</taxon>
        <taxon>Betaproteobacteria</taxon>
        <taxon>Burkholderiales</taxon>
        <taxon>Comamonadaceae</taxon>
        <taxon>Hydrogenophaga</taxon>
    </lineage>
</organism>
<dbReference type="Gene3D" id="3.20.140.10">
    <property type="entry name" value="nicotinate phosphoribosyltransferase"/>
    <property type="match status" value="1"/>
</dbReference>
<dbReference type="Pfam" id="PF17767">
    <property type="entry name" value="NAPRTase_N"/>
    <property type="match status" value="1"/>
</dbReference>
<reference evidence="10 11" key="1">
    <citation type="submission" date="2020-03" db="EMBL/GenBank/DDBJ databases">
        <title>Hydrogenophaga sp. nov. isolated from cyanobacterial mat.</title>
        <authorList>
            <person name="Thorat V."/>
            <person name="Kirdat K."/>
            <person name="Tiwarekar B."/>
            <person name="Costa E.D."/>
            <person name="Yadav A."/>
        </authorList>
    </citation>
    <scope>NUCLEOTIDE SEQUENCE [LARGE SCALE GENOMIC DNA]</scope>
    <source>
        <strain evidence="10 11">BA0156</strain>
    </source>
</reference>
<dbReference type="Proteomes" id="UP000503162">
    <property type="component" value="Chromosome"/>
</dbReference>
<comment type="similarity">
    <text evidence="2">Belongs to the NAPRTase family.</text>
</comment>
<dbReference type="GO" id="GO:0004516">
    <property type="term" value="F:nicotinate phosphoribosyltransferase activity"/>
    <property type="evidence" value="ECO:0007669"/>
    <property type="project" value="UniProtKB-EC"/>
</dbReference>
<evidence type="ECO:0000259" key="9">
    <source>
        <dbReference type="Pfam" id="PF17767"/>
    </source>
</evidence>
<dbReference type="InterPro" id="IPR040727">
    <property type="entry name" value="NAPRTase_N"/>
</dbReference>
<evidence type="ECO:0000256" key="5">
    <source>
        <dbReference type="ARBA" id="ARBA00022598"/>
    </source>
</evidence>
<dbReference type="EMBL" id="CP049989">
    <property type="protein sequence ID" value="QIM52729.1"/>
    <property type="molecule type" value="Genomic_DNA"/>
</dbReference>
<evidence type="ECO:0000256" key="3">
    <source>
        <dbReference type="ARBA" id="ARBA00013236"/>
    </source>
</evidence>
<comment type="pathway">
    <text evidence="1">Cofactor biosynthesis; NAD(+) biosynthesis; nicotinate D-ribonucleotide from nicotinate: step 1/1.</text>
</comment>
<feature type="region of interest" description="Disordered" evidence="7">
    <location>
        <begin position="244"/>
        <end position="271"/>
    </location>
</feature>
<dbReference type="Pfam" id="PF04095">
    <property type="entry name" value="NAPRTase"/>
    <property type="match status" value="1"/>
</dbReference>
<evidence type="ECO:0000256" key="7">
    <source>
        <dbReference type="SAM" id="MobiDB-lite"/>
    </source>
</evidence>
<proteinExistence type="inferred from homology"/>
<keyword evidence="5" id="KW-0436">Ligase</keyword>
<name>A0A6G8II02_9BURK</name>
<dbReference type="InterPro" id="IPR036068">
    <property type="entry name" value="Nicotinate_pribotase-like_C"/>
</dbReference>
<protein>
    <recommendedName>
        <fullName evidence="3">nicotinate phosphoribosyltransferase</fullName>
        <ecNumber evidence="3">6.3.4.21</ecNumber>
    </recommendedName>
</protein>
<dbReference type="KEGG" id="hcz:G9Q37_11520"/>
<evidence type="ECO:0000256" key="1">
    <source>
        <dbReference type="ARBA" id="ARBA00004952"/>
    </source>
</evidence>
<dbReference type="InterPro" id="IPR041525">
    <property type="entry name" value="N/Namide_PRibTrfase"/>
</dbReference>
<evidence type="ECO:0000256" key="2">
    <source>
        <dbReference type="ARBA" id="ARBA00010897"/>
    </source>
</evidence>
<evidence type="ECO:0000256" key="6">
    <source>
        <dbReference type="ARBA" id="ARBA00022642"/>
    </source>
</evidence>
<dbReference type="SUPFAM" id="SSF51690">
    <property type="entry name" value="Nicotinate/Quinolinate PRTase C-terminal domain-like"/>
    <property type="match status" value="1"/>
</dbReference>
<dbReference type="GO" id="GO:0034355">
    <property type="term" value="P:NAD+ biosynthetic process via the salvage pathway"/>
    <property type="evidence" value="ECO:0007669"/>
    <property type="project" value="TreeGrafter"/>
</dbReference>
<evidence type="ECO:0000256" key="4">
    <source>
        <dbReference type="ARBA" id="ARBA00022553"/>
    </source>
</evidence>
<dbReference type="UniPathway" id="UPA00253">
    <property type="reaction ID" value="UER00457"/>
</dbReference>
<dbReference type="EC" id="6.3.4.21" evidence="3"/>
<feature type="domain" description="Nicotinate phosphoribosyltransferase N-terminal" evidence="9">
    <location>
        <begin position="29"/>
        <end position="148"/>
    </location>
</feature>
<dbReference type="PANTHER" id="PTHR11098:SF1">
    <property type="entry name" value="NICOTINATE PHOSPHORIBOSYLTRANSFERASE"/>
    <property type="match status" value="1"/>
</dbReference>
<feature type="compositionally biased region" description="Basic and acidic residues" evidence="7">
    <location>
        <begin position="257"/>
        <end position="271"/>
    </location>
</feature>
<keyword evidence="11" id="KW-1185">Reference proteome</keyword>
<dbReference type="PANTHER" id="PTHR11098">
    <property type="entry name" value="NICOTINATE PHOSPHORIBOSYLTRANSFERASE"/>
    <property type="match status" value="1"/>
</dbReference>
<dbReference type="SUPFAM" id="SSF54675">
    <property type="entry name" value="Nicotinate/Quinolinate PRTase N-terminal domain-like"/>
    <property type="match status" value="1"/>
</dbReference>
<gene>
    <name evidence="10" type="ORF">G9Q37_11520</name>
</gene>
<accession>A0A6G8II02</accession>
<evidence type="ECO:0000313" key="11">
    <source>
        <dbReference type="Proteomes" id="UP000503162"/>
    </source>
</evidence>
<dbReference type="InterPro" id="IPR007229">
    <property type="entry name" value="Nic_PRibTrfase-Fam"/>
</dbReference>
<evidence type="ECO:0000313" key="10">
    <source>
        <dbReference type="EMBL" id="QIM52729.1"/>
    </source>
</evidence>
<feature type="domain" description="Nicotinate/nicotinamide phosphoribosyltransferase" evidence="8">
    <location>
        <begin position="189"/>
        <end position="244"/>
    </location>
</feature>
<keyword evidence="6" id="KW-0662">Pyridine nucleotide biosynthesis</keyword>
<sequence>MGQPIDTTARAVHSADRSAGFTPVVTSLLGTDLYKFTMLQPLLHSMPANQAEYRFVCRNQPAYPLSELRDEVQRQIEHLCSLRFSEDELAYLGGLRYIKSDFVDFLRIFHLQQRYITVAAAGDALSIVARGPQIHVMLFEIFVLAIVNEVYFRRLATPDTLNEGRRRLRVKIARLREFGDRGIQRQHPFEFFDFGVRRRFSAAWQEEVVATLAHEVPGYFKGTSNVYLAKKYGLVPIGTMAHELKSPRKPEPAGGREFPKTESLHEEIQIQ</sequence>